<evidence type="ECO:0000313" key="4">
    <source>
        <dbReference type="Proteomes" id="UP001549098"/>
    </source>
</evidence>
<sequence>MMRLGVIGYGFRISLMIREMEAFVPGLHVAAVTDVDPVQVRHRMGPLAAAKWDPRFYAQADDMLEREQLDAVLIGTRCSLHAEMAVKVLARGIPLFLEKPVATQMADWTRLYEAARQSASPVVVSFPLRMSGIVQLVKEIVDSGKIGTVEHVQAVNNVPYGGVYFHDWYRDEQETGGLFLQKATHDFDYIHHIIGGTPVRIGAMTSKRVFRGDKPAGLRCSACEEADCAERVTADDSGFGIQDYCCFARDTGNEDSGSAMLMYDSGMHVSYSQNFFARRGAARRGARLLGYKGTLEFDFYTQTVRVDLHHTPQVETYQLEANGRHFGGDAALAGHFVERLAGQAAAGPDLEAGLRSALICLKARESAETSAFLEIEPVTLALNGEPAPS</sequence>
<gene>
    <name evidence="3" type="ORF">ABID47_006484</name>
</gene>
<comment type="caution">
    <text evidence="3">The sequence shown here is derived from an EMBL/GenBank/DDBJ whole genome shotgun (WGS) entry which is preliminary data.</text>
</comment>
<accession>A0ABV2FDJ1</accession>
<dbReference type="InterPro" id="IPR000683">
    <property type="entry name" value="Gfo/Idh/MocA-like_OxRdtase_N"/>
</dbReference>
<dbReference type="EMBL" id="JBEPLV010000010">
    <property type="protein sequence ID" value="MET3549823.1"/>
    <property type="molecule type" value="Genomic_DNA"/>
</dbReference>
<protein>
    <submittedName>
        <fullName evidence="3">Dehydrogenase</fullName>
    </submittedName>
</protein>
<evidence type="ECO:0000259" key="2">
    <source>
        <dbReference type="Pfam" id="PF22725"/>
    </source>
</evidence>
<proteinExistence type="predicted"/>
<evidence type="ECO:0000313" key="3">
    <source>
        <dbReference type="EMBL" id="MET3549823.1"/>
    </source>
</evidence>
<organism evidence="3 4">
    <name type="scientific">Paenibacillus favisporus</name>
    <dbReference type="NCBI Taxonomy" id="221028"/>
    <lineage>
        <taxon>Bacteria</taxon>
        <taxon>Bacillati</taxon>
        <taxon>Bacillota</taxon>
        <taxon>Bacilli</taxon>
        <taxon>Bacillales</taxon>
        <taxon>Paenibacillaceae</taxon>
        <taxon>Paenibacillus</taxon>
    </lineage>
</organism>
<dbReference type="Pfam" id="PF01408">
    <property type="entry name" value="GFO_IDH_MocA"/>
    <property type="match status" value="1"/>
</dbReference>
<dbReference type="Proteomes" id="UP001549098">
    <property type="component" value="Unassembled WGS sequence"/>
</dbReference>
<name>A0ABV2FDJ1_9BACL</name>
<dbReference type="SUPFAM" id="SSF55347">
    <property type="entry name" value="Glyceraldehyde-3-phosphate dehydrogenase-like, C-terminal domain"/>
    <property type="match status" value="1"/>
</dbReference>
<dbReference type="PANTHER" id="PTHR43377">
    <property type="entry name" value="BILIVERDIN REDUCTASE A"/>
    <property type="match status" value="1"/>
</dbReference>
<dbReference type="Pfam" id="PF22725">
    <property type="entry name" value="GFO_IDH_MocA_C3"/>
    <property type="match status" value="1"/>
</dbReference>
<dbReference type="InterPro" id="IPR036291">
    <property type="entry name" value="NAD(P)-bd_dom_sf"/>
</dbReference>
<dbReference type="Gene3D" id="3.30.360.10">
    <property type="entry name" value="Dihydrodipicolinate Reductase, domain 2"/>
    <property type="match status" value="1"/>
</dbReference>
<dbReference type="PANTHER" id="PTHR43377:SF2">
    <property type="entry name" value="BINDING ROSSMANN FOLD OXIDOREDUCTASE, PUTATIVE (AFU_ORTHOLOGUE AFUA_4G00560)-RELATED"/>
    <property type="match status" value="1"/>
</dbReference>
<feature type="domain" description="Gfo/Idh/MocA-like oxidoreductase N-terminal" evidence="1">
    <location>
        <begin position="3"/>
        <end position="124"/>
    </location>
</feature>
<dbReference type="Gene3D" id="3.40.50.720">
    <property type="entry name" value="NAD(P)-binding Rossmann-like Domain"/>
    <property type="match status" value="1"/>
</dbReference>
<dbReference type="RefSeq" id="WP_354503147.1">
    <property type="nucleotide sequence ID" value="NZ_JBEPLV010000010.1"/>
</dbReference>
<evidence type="ECO:0000259" key="1">
    <source>
        <dbReference type="Pfam" id="PF01408"/>
    </source>
</evidence>
<dbReference type="InterPro" id="IPR051450">
    <property type="entry name" value="Gfo/Idh/MocA_Oxidoreductases"/>
</dbReference>
<dbReference type="InterPro" id="IPR055170">
    <property type="entry name" value="GFO_IDH_MocA-like_dom"/>
</dbReference>
<keyword evidence="4" id="KW-1185">Reference proteome</keyword>
<reference evidence="3 4" key="1">
    <citation type="submission" date="2024-06" db="EMBL/GenBank/DDBJ databases">
        <title>Genomic Encyclopedia of Type Strains, Phase IV (KMG-IV): sequencing the most valuable type-strain genomes for metagenomic binning, comparative biology and taxonomic classification.</title>
        <authorList>
            <person name="Goeker M."/>
        </authorList>
    </citation>
    <scope>NUCLEOTIDE SEQUENCE [LARGE SCALE GENOMIC DNA]</scope>
    <source>
        <strain evidence="3 4">DSM 17253</strain>
    </source>
</reference>
<feature type="domain" description="GFO/IDH/MocA-like oxidoreductase" evidence="2">
    <location>
        <begin position="134"/>
        <end position="296"/>
    </location>
</feature>
<dbReference type="SUPFAM" id="SSF51735">
    <property type="entry name" value="NAD(P)-binding Rossmann-fold domains"/>
    <property type="match status" value="1"/>
</dbReference>